<keyword evidence="3" id="KW-0238">DNA-binding</keyword>
<dbReference type="PANTHER" id="PTHR30146:SF148">
    <property type="entry name" value="HTH-TYPE TRANSCRIPTIONAL REPRESSOR PURR-RELATED"/>
    <property type="match status" value="1"/>
</dbReference>
<dbReference type="InterPro" id="IPR028082">
    <property type="entry name" value="Peripla_BP_I"/>
</dbReference>
<dbReference type="Proteomes" id="UP000010802">
    <property type="component" value="Chromosome"/>
</dbReference>
<evidence type="ECO:0000256" key="2">
    <source>
        <dbReference type="ARBA" id="ARBA00023015"/>
    </source>
</evidence>
<dbReference type="PANTHER" id="PTHR30146">
    <property type="entry name" value="LACI-RELATED TRANSCRIPTIONAL REPRESSOR"/>
    <property type="match status" value="1"/>
</dbReference>
<reference evidence="7" key="1">
    <citation type="journal article" date="2013" name="Genome Announc.">
        <title>First genome sequence of a syntrophic acetate-oxidizing bacterium, Tepidanaerobacter acetatoxydans strain Re1.</title>
        <authorList>
            <person name="Manzoor S."/>
            <person name="Bongcam-Rudloff E."/>
            <person name="Schnurer A."/>
            <person name="Muller B."/>
        </authorList>
    </citation>
    <scope>NUCLEOTIDE SEQUENCE [LARGE SCALE GENOMIC DNA]</scope>
    <source>
        <strain evidence="7">Re1</strain>
    </source>
</reference>
<dbReference type="PRINTS" id="PR00036">
    <property type="entry name" value="HTHLACI"/>
</dbReference>
<dbReference type="eggNOG" id="COG1609">
    <property type="taxonomic scope" value="Bacteria"/>
</dbReference>
<dbReference type="RefSeq" id="WP_013778867.1">
    <property type="nucleotide sequence ID" value="NC_015519.1"/>
</dbReference>
<sequence length="339" mass="37668">MRRVTITEVAKRANVSISTVSRVLNKNYPVSDEVKERVLQAISELNYQPNAVARSLKKQKTNMIGVVVADISNPFFMQIAKGIESVVGPEKYNLIFCSTDENPSKEHALLRLLSEKRVDGIILASCNTDSSYINQLAEKNFPIILIDRKVPNCSADVIVEDNFSSAYKLTKYLIQMGHKKIGIVNGLLKVSSGAERFAGYKKALEDDDIKLRDDYVLQGNFKRLDAYNAARQLILNNKNDLPTAIFAANNLMAEGIMVALREFGLKIPEDISLVSFGDISTPDLIDPRLTVISQNTFAIGQKAGETVLYRIQNGVESADFKEFIMVPEMSIGNSVKKIN</sequence>
<evidence type="ECO:0000313" key="6">
    <source>
        <dbReference type="EMBL" id="CCP26773.1"/>
    </source>
</evidence>
<dbReference type="AlphaFoldDB" id="F4LXL6"/>
<dbReference type="Gene3D" id="3.40.50.2300">
    <property type="match status" value="2"/>
</dbReference>
<dbReference type="OrthoDB" id="9789891at2"/>
<dbReference type="CDD" id="cd06267">
    <property type="entry name" value="PBP1_LacI_sugar_binding-like"/>
    <property type="match status" value="1"/>
</dbReference>
<accession>F4LXL6</accession>
<dbReference type="Gene3D" id="1.10.260.40">
    <property type="entry name" value="lambda repressor-like DNA-binding domains"/>
    <property type="match status" value="1"/>
</dbReference>
<dbReference type="KEGG" id="tep:TepRe1_1814"/>
<name>F4LXL6_TEPAE</name>
<proteinExistence type="predicted"/>
<dbReference type="PROSITE" id="PS00356">
    <property type="entry name" value="HTH_LACI_1"/>
    <property type="match status" value="1"/>
</dbReference>
<dbReference type="EMBL" id="HF563609">
    <property type="protein sequence ID" value="CCP26773.1"/>
    <property type="molecule type" value="Genomic_DNA"/>
</dbReference>
<dbReference type="STRING" id="1209989.TepRe1_1814"/>
<evidence type="ECO:0000256" key="1">
    <source>
        <dbReference type="ARBA" id="ARBA00022491"/>
    </source>
</evidence>
<dbReference type="SUPFAM" id="SSF47413">
    <property type="entry name" value="lambda repressor-like DNA-binding domains"/>
    <property type="match status" value="1"/>
</dbReference>
<evidence type="ECO:0000256" key="4">
    <source>
        <dbReference type="ARBA" id="ARBA00023163"/>
    </source>
</evidence>
<accession>L0S4H9</accession>
<organism evidence="6 7">
    <name type="scientific">Tepidanaerobacter acetatoxydans (strain DSM 21804 / JCM 16047 / Re1)</name>
    <dbReference type="NCBI Taxonomy" id="1209989"/>
    <lineage>
        <taxon>Bacteria</taxon>
        <taxon>Bacillati</taxon>
        <taxon>Bacillota</taxon>
        <taxon>Clostridia</taxon>
        <taxon>Thermosediminibacterales</taxon>
        <taxon>Tepidanaerobacteraceae</taxon>
        <taxon>Tepidanaerobacter</taxon>
    </lineage>
</organism>
<dbReference type="PATRIC" id="fig|1209989.3.peg.2256"/>
<keyword evidence="7" id="KW-1185">Reference proteome</keyword>
<keyword evidence="4" id="KW-0804">Transcription</keyword>
<dbReference type="GO" id="GO:0000976">
    <property type="term" value="F:transcription cis-regulatory region binding"/>
    <property type="evidence" value="ECO:0007669"/>
    <property type="project" value="TreeGrafter"/>
</dbReference>
<evidence type="ECO:0000256" key="3">
    <source>
        <dbReference type="ARBA" id="ARBA00023125"/>
    </source>
</evidence>
<dbReference type="InterPro" id="IPR010982">
    <property type="entry name" value="Lambda_DNA-bd_dom_sf"/>
</dbReference>
<dbReference type="KEGG" id="tae:TepiRe1_1955"/>
<evidence type="ECO:0000313" key="7">
    <source>
        <dbReference type="Proteomes" id="UP000010802"/>
    </source>
</evidence>
<dbReference type="PROSITE" id="PS50932">
    <property type="entry name" value="HTH_LACI_2"/>
    <property type="match status" value="1"/>
</dbReference>
<dbReference type="GO" id="GO:0003700">
    <property type="term" value="F:DNA-binding transcription factor activity"/>
    <property type="evidence" value="ECO:0007669"/>
    <property type="project" value="TreeGrafter"/>
</dbReference>
<feature type="domain" description="HTH lacI-type" evidence="5">
    <location>
        <begin position="4"/>
        <end position="58"/>
    </location>
</feature>
<dbReference type="InterPro" id="IPR000843">
    <property type="entry name" value="HTH_LacI"/>
</dbReference>
<dbReference type="HOGENOM" id="CLU_037628_6_1_9"/>
<dbReference type="Pfam" id="PF00532">
    <property type="entry name" value="Peripla_BP_1"/>
    <property type="match status" value="1"/>
</dbReference>
<dbReference type="CDD" id="cd01392">
    <property type="entry name" value="HTH_LacI"/>
    <property type="match status" value="1"/>
</dbReference>
<dbReference type="SUPFAM" id="SSF53822">
    <property type="entry name" value="Periplasmic binding protein-like I"/>
    <property type="match status" value="1"/>
</dbReference>
<protein>
    <submittedName>
        <fullName evidence="6">Transcriptional regulator, LacI family</fullName>
    </submittedName>
</protein>
<keyword evidence="1" id="KW-0678">Repressor</keyword>
<evidence type="ECO:0000259" key="5">
    <source>
        <dbReference type="PROSITE" id="PS50932"/>
    </source>
</evidence>
<dbReference type="InterPro" id="IPR001761">
    <property type="entry name" value="Peripla_BP/Lac1_sug-bd_dom"/>
</dbReference>
<dbReference type="Pfam" id="PF00356">
    <property type="entry name" value="LacI"/>
    <property type="match status" value="1"/>
</dbReference>
<keyword evidence="2" id="KW-0805">Transcription regulation</keyword>
<dbReference type="SMART" id="SM00354">
    <property type="entry name" value="HTH_LACI"/>
    <property type="match status" value="1"/>
</dbReference>
<gene>
    <name evidence="6" type="ordered locus">TEPIRE1_1955</name>
</gene>